<evidence type="ECO:0000256" key="7">
    <source>
        <dbReference type="ARBA" id="ARBA00023004"/>
    </source>
</evidence>
<dbReference type="NCBIfam" id="TIGR00758">
    <property type="entry name" value="UDG_fam4"/>
    <property type="match status" value="1"/>
</dbReference>
<evidence type="ECO:0000256" key="8">
    <source>
        <dbReference type="ARBA" id="ARBA00023014"/>
    </source>
</evidence>
<dbReference type="Pfam" id="PF03167">
    <property type="entry name" value="UDG"/>
    <property type="match status" value="1"/>
</dbReference>
<proteinExistence type="inferred from homology"/>
<reference evidence="11" key="1">
    <citation type="submission" date="2023-03" db="EMBL/GenBank/DDBJ databases">
        <title>Edaphobacter sp.</title>
        <authorList>
            <person name="Huber K.J."/>
            <person name="Papendorf J."/>
            <person name="Pilke C."/>
            <person name="Bunk B."/>
            <person name="Sproeer C."/>
            <person name="Pester M."/>
        </authorList>
    </citation>
    <scope>NUCLEOTIDE SEQUENCE</scope>
    <source>
        <strain evidence="11">DSM 110680</strain>
    </source>
</reference>
<dbReference type="SUPFAM" id="SSF52141">
    <property type="entry name" value="Uracil-DNA glycosylase-like"/>
    <property type="match status" value="1"/>
</dbReference>
<name>A0AAU7DFQ9_9BACT</name>
<keyword evidence="3" id="KW-0004">4Fe-4S</keyword>
<evidence type="ECO:0000256" key="6">
    <source>
        <dbReference type="ARBA" id="ARBA00022801"/>
    </source>
</evidence>
<evidence type="ECO:0000256" key="4">
    <source>
        <dbReference type="ARBA" id="ARBA00022723"/>
    </source>
</evidence>
<dbReference type="NCBIfam" id="TIGR03914">
    <property type="entry name" value="UDG_fam_dom"/>
    <property type="match status" value="1"/>
</dbReference>
<dbReference type="Gene3D" id="3.40.470.10">
    <property type="entry name" value="Uracil-DNA glycosylase-like domain"/>
    <property type="match status" value="1"/>
</dbReference>
<dbReference type="PANTHER" id="PTHR33693:SF9">
    <property type="entry name" value="TYPE-4 URACIL-DNA GLYCOSYLASE"/>
    <property type="match status" value="1"/>
</dbReference>
<keyword evidence="5" id="KW-0227">DNA damage</keyword>
<accession>A0AAU7DFQ9</accession>
<keyword evidence="9" id="KW-0234">DNA repair</keyword>
<organism evidence="11">
    <name type="scientific">Telmatobacter sp. DSM 110680</name>
    <dbReference type="NCBI Taxonomy" id="3036704"/>
    <lineage>
        <taxon>Bacteria</taxon>
        <taxon>Pseudomonadati</taxon>
        <taxon>Acidobacteriota</taxon>
        <taxon>Terriglobia</taxon>
        <taxon>Terriglobales</taxon>
        <taxon>Acidobacteriaceae</taxon>
        <taxon>Telmatobacter</taxon>
    </lineage>
</organism>
<evidence type="ECO:0000256" key="5">
    <source>
        <dbReference type="ARBA" id="ARBA00022763"/>
    </source>
</evidence>
<evidence type="ECO:0000259" key="10">
    <source>
        <dbReference type="SMART" id="SM00986"/>
    </source>
</evidence>
<evidence type="ECO:0000256" key="2">
    <source>
        <dbReference type="ARBA" id="ARBA00019403"/>
    </source>
</evidence>
<gene>
    <name evidence="11" type="ORF">P8935_15615</name>
</gene>
<dbReference type="GO" id="GO:0097506">
    <property type="term" value="F:deaminated base DNA N-glycosylase activity"/>
    <property type="evidence" value="ECO:0007669"/>
    <property type="project" value="UniProtKB-ARBA"/>
</dbReference>
<dbReference type="AlphaFoldDB" id="A0AAU7DFQ9"/>
<dbReference type="InterPro" id="IPR051536">
    <property type="entry name" value="UDG_Type-4/5"/>
</dbReference>
<comment type="similarity">
    <text evidence="1">Belongs to the uracil-DNA glycosylase (UDG) superfamily. Type 4 (UDGa) family.</text>
</comment>
<feature type="domain" description="Uracil-DNA glycosylase-like" evidence="10">
    <location>
        <begin position="51"/>
        <end position="211"/>
    </location>
</feature>
<evidence type="ECO:0000256" key="3">
    <source>
        <dbReference type="ARBA" id="ARBA00022485"/>
    </source>
</evidence>
<dbReference type="EMBL" id="CP121196">
    <property type="protein sequence ID" value="XBH15992.1"/>
    <property type="molecule type" value="Genomic_DNA"/>
</dbReference>
<dbReference type="SMART" id="SM00986">
    <property type="entry name" value="UDG"/>
    <property type="match status" value="1"/>
</dbReference>
<dbReference type="InterPro" id="IPR005273">
    <property type="entry name" value="Ura-DNA_glyco_family4"/>
</dbReference>
<evidence type="ECO:0000256" key="9">
    <source>
        <dbReference type="ARBA" id="ARBA00023204"/>
    </source>
</evidence>
<keyword evidence="8" id="KW-0411">Iron-sulfur</keyword>
<dbReference type="InterPro" id="IPR036895">
    <property type="entry name" value="Uracil-DNA_glycosylase-like_sf"/>
</dbReference>
<dbReference type="GO" id="GO:0046872">
    <property type="term" value="F:metal ion binding"/>
    <property type="evidence" value="ECO:0007669"/>
    <property type="project" value="UniProtKB-KW"/>
</dbReference>
<dbReference type="InterPro" id="IPR005122">
    <property type="entry name" value="Uracil-DNA_glycosylase-like"/>
</dbReference>
<evidence type="ECO:0000313" key="11">
    <source>
        <dbReference type="EMBL" id="XBH15992.1"/>
    </source>
</evidence>
<keyword evidence="7" id="KW-0408">Iron</keyword>
<protein>
    <recommendedName>
        <fullName evidence="2">Type-4 uracil-DNA glycosylase</fullName>
    </recommendedName>
</protein>
<dbReference type="GO" id="GO:0051539">
    <property type="term" value="F:4 iron, 4 sulfur cluster binding"/>
    <property type="evidence" value="ECO:0007669"/>
    <property type="project" value="UniProtKB-KW"/>
</dbReference>
<keyword evidence="4" id="KW-0479">Metal-binding</keyword>
<dbReference type="RefSeq" id="WP_348261222.1">
    <property type="nucleotide sequence ID" value="NZ_CP121196.1"/>
</dbReference>
<keyword evidence="6" id="KW-0378">Hydrolase</keyword>
<dbReference type="GO" id="GO:0006281">
    <property type="term" value="P:DNA repair"/>
    <property type="evidence" value="ECO:0007669"/>
    <property type="project" value="UniProtKB-KW"/>
</dbReference>
<sequence length="219" mass="24277">MVPKKKKESAAPFVPSERTLPVLAEAIQKCEGCDLYREATQAVFGEIESRSGSTKPRVSIMMIGEQPGDQEDKQGRPFVGPAGKLLDKALEEAEIQRSKVYVTNAVKHFKWEPRGKLRLHKKPTMKEINACRPWLDAELETVKPKLIVALGATAAQSLLGSSFRITQEHGKVQQLLGLPPIIATLHPSAILRAQTDEDRDTYMRTIVEDLREAAKIAGK</sequence>
<evidence type="ECO:0000256" key="1">
    <source>
        <dbReference type="ARBA" id="ARBA00006521"/>
    </source>
</evidence>
<dbReference type="CDD" id="cd10030">
    <property type="entry name" value="UDG-F4_TTUDGA_SPO1dp_like"/>
    <property type="match status" value="1"/>
</dbReference>
<dbReference type="PANTHER" id="PTHR33693">
    <property type="entry name" value="TYPE-5 URACIL-DNA GLYCOSYLASE"/>
    <property type="match status" value="1"/>
</dbReference>
<dbReference type="SMART" id="SM00987">
    <property type="entry name" value="UreE_C"/>
    <property type="match status" value="1"/>
</dbReference>